<evidence type="ECO:0000256" key="1">
    <source>
        <dbReference type="ARBA" id="ARBA00022729"/>
    </source>
</evidence>
<dbReference type="EMBL" id="FUYZ01000010">
    <property type="protein sequence ID" value="SKC03950.1"/>
    <property type="molecule type" value="Genomic_DNA"/>
</dbReference>
<dbReference type="InterPro" id="IPR026444">
    <property type="entry name" value="Secre_tail"/>
</dbReference>
<dbReference type="AlphaFoldDB" id="A0A1T5G675"/>
<accession>A0A1T5G675</accession>
<dbReference type="NCBIfam" id="TIGR04183">
    <property type="entry name" value="Por_Secre_tail"/>
    <property type="match status" value="1"/>
</dbReference>
<dbReference type="RefSeq" id="WP_079667777.1">
    <property type="nucleotide sequence ID" value="NZ_FUYZ01000010.1"/>
</dbReference>
<evidence type="ECO:0000313" key="4">
    <source>
        <dbReference type="EMBL" id="SKC03950.1"/>
    </source>
</evidence>
<dbReference type="InterPro" id="IPR011044">
    <property type="entry name" value="Quino_amine_DH_bsu"/>
</dbReference>
<evidence type="ECO:0000256" key="2">
    <source>
        <dbReference type="SAM" id="SignalP"/>
    </source>
</evidence>
<feature type="signal peptide" evidence="2">
    <location>
        <begin position="1"/>
        <end position="19"/>
    </location>
</feature>
<sequence length="417" mass="45514">MTKNFTIAFVCLVAQMSTAQLTVNGSIAIKTNKILYDKVSDKMFATVPSTNGSNGNSLAVISPKTISVDKTVFAGSEPTVMAISDNSAFIYVGFRGTNSVRKYDVASQTFAAPFSMGTSVSYGPLYAGDIKVMPGSPNTIAVSKKQFNTSASFKGVAIYDEGVMRPTTSFNPENFTYDSADIIAFESPEYILGISTGTSDSKLRRIKVTANGATDINQNVTLTSYPGDFVIFEGKVIFDNGQVFDYKNSTLLGTFSNVKGSFTIDYTNRIITYANNYYSYNAGIKRFNIDTFLPIDDFPISQSEQILSVANCGQGCIAYNTESKIYFLKDNALATSNINLQKTFVITPNPVKDVLSFVTDQNIKIKSAKVFEASGRVVIEKEVLDNKIDVRNLKAGTYFVSAVDNYGRINQAKIIKN</sequence>
<organism evidence="4 5">
    <name type="scientific">Soonwooa buanensis</name>
    <dbReference type="NCBI Taxonomy" id="619805"/>
    <lineage>
        <taxon>Bacteria</taxon>
        <taxon>Pseudomonadati</taxon>
        <taxon>Bacteroidota</taxon>
        <taxon>Flavobacteriia</taxon>
        <taxon>Flavobacteriales</taxon>
        <taxon>Weeksellaceae</taxon>
        <taxon>Chryseobacterium group</taxon>
        <taxon>Soonwooa</taxon>
    </lineage>
</organism>
<reference evidence="4 5" key="1">
    <citation type="submission" date="2017-02" db="EMBL/GenBank/DDBJ databases">
        <authorList>
            <person name="Peterson S.W."/>
        </authorList>
    </citation>
    <scope>NUCLEOTIDE SEQUENCE [LARGE SCALE GENOMIC DNA]</scope>
    <source>
        <strain evidence="4 5">DSM 22323</strain>
    </source>
</reference>
<gene>
    <name evidence="4" type="ORF">SAMN05660477_02585</name>
</gene>
<keyword evidence="5" id="KW-1185">Reference proteome</keyword>
<dbReference type="Proteomes" id="UP000191112">
    <property type="component" value="Unassembled WGS sequence"/>
</dbReference>
<protein>
    <submittedName>
        <fullName evidence="4">Por secretion system C-terminal sorting domain-containing protein</fullName>
    </submittedName>
</protein>
<dbReference type="Gene3D" id="2.130.10.10">
    <property type="entry name" value="YVTN repeat-like/Quinoprotein amine dehydrogenase"/>
    <property type="match status" value="1"/>
</dbReference>
<dbReference type="Pfam" id="PF18962">
    <property type="entry name" value="Por_Secre_tail"/>
    <property type="match status" value="1"/>
</dbReference>
<name>A0A1T5G675_9FLAO</name>
<dbReference type="OrthoDB" id="1041092at2"/>
<keyword evidence="1 2" id="KW-0732">Signal</keyword>
<dbReference type="SUPFAM" id="SSF50969">
    <property type="entry name" value="YVTN repeat-like/Quinoprotein amine dehydrogenase"/>
    <property type="match status" value="1"/>
</dbReference>
<proteinExistence type="predicted"/>
<evidence type="ECO:0000259" key="3">
    <source>
        <dbReference type="Pfam" id="PF18962"/>
    </source>
</evidence>
<dbReference type="InterPro" id="IPR015943">
    <property type="entry name" value="WD40/YVTN_repeat-like_dom_sf"/>
</dbReference>
<evidence type="ECO:0000313" key="5">
    <source>
        <dbReference type="Proteomes" id="UP000191112"/>
    </source>
</evidence>
<feature type="domain" description="Secretion system C-terminal sorting" evidence="3">
    <location>
        <begin position="348"/>
        <end position="414"/>
    </location>
</feature>
<dbReference type="STRING" id="619805.SAMN05660477_02585"/>
<feature type="chain" id="PRO_5010558124" evidence="2">
    <location>
        <begin position="20"/>
        <end position="417"/>
    </location>
</feature>